<accession>A0A0D6M763</accession>
<dbReference type="EMBL" id="KE124796">
    <property type="protein sequence ID" value="EPB79313.1"/>
    <property type="molecule type" value="Genomic_DNA"/>
</dbReference>
<dbReference type="Proteomes" id="UP000054495">
    <property type="component" value="Unassembled WGS sequence"/>
</dbReference>
<feature type="compositionally biased region" description="Polar residues" evidence="1">
    <location>
        <begin position="28"/>
        <end position="39"/>
    </location>
</feature>
<feature type="region of interest" description="Disordered" evidence="1">
    <location>
        <begin position="1"/>
        <end position="44"/>
    </location>
</feature>
<dbReference type="AlphaFoldDB" id="A0A0D6M763"/>
<evidence type="ECO:0000313" key="2">
    <source>
        <dbReference type="EMBL" id="EPB79313.1"/>
    </source>
</evidence>
<evidence type="ECO:0000256" key="1">
    <source>
        <dbReference type="SAM" id="MobiDB-lite"/>
    </source>
</evidence>
<reference evidence="2 3" key="1">
    <citation type="submission" date="2013-05" db="EMBL/GenBank/DDBJ databases">
        <title>Draft genome of the parasitic nematode Anyclostoma ceylanicum.</title>
        <authorList>
            <person name="Mitreva M."/>
        </authorList>
    </citation>
    <scope>NUCLEOTIDE SEQUENCE [LARGE SCALE GENOMIC DNA]</scope>
</reference>
<keyword evidence="3" id="KW-1185">Reference proteome</keyword>
<proteinExistence type="predicted"/>
<feature type="compositionally biased region" description="Basic and acidic residues" evidence="1">
    <location>
        <begin position="7"/>
        <end position="27"/>
    </location>
</feature>
<evidence type="ECO:0000313" key="3">
    <source>
        <dbReference type="Proteomes" id="UP000054495"/>
    </source>
</evidence>
<sequence>MTGFGTSRRETTKMVDSNHPEYDHEASIDQTTIPSQMGSNKHIRSSHGIDGVEWAWLSMLADWWIGDVERTQHANKKKIRW</sequence>
<name>A0A0D6M763_9BILA</name>
<protein>
    <submittedName>
        <fullName evidence="2">Uncharacterized protein</fullName>
    </submittedName>
</protein>
<organism evidence="2 3">
    <name type="scientific">Ancylostoma ceylanicum</name>
    <dbReference type="NCBI Taxonomy" id="53326"/>
    <lineage>
        <taxon>Eukaryota</taxon>
        <taxon>Metazoa</taxon>
        <taxon>Ecdysozoa</taxon>
        <taxon>Nematoda</taxon>
        <taxon>Chromadorea</taxon>
        <taxon>Rhabditida</taxon>
        <taxon>Rhabditina</taxon>
        <taxon>Rhabditomorpha</taxon>
        <taxon>Strongyloidea</taxon>
        <taxon>Ancylostomatidae</taxon>
        <taxon>Ancylostomatinae</taxon>
        <taxon>Ancylostoma</taxon>
    </lineage>
</organism>
<gene>
    <name evidence="2" type="ORF">ANCCEY_01606</name>
</gene>